<evidence type="ECO:0000313" key="2">
    <source>
        <dbReference type="Proteomes" id="UP001597273"/>
    </source>
</evidence>
<dbReference type="Pfam" id="PF02566">
    <property type="entry name" value="OsmC"/>
    <property type="match status" value="1"/>
</dbReference>
<dbReference type="Gene3D" id="3.30.300.20">
    <property type="match status" value="1"/>
</dbReference>
<dbReference type="EMBL" id="JBHUFW010000005">
    <property type="protein sequence ID" value="MFD1863021.1"/>
    <property type="molecule type" value="Genomic_DNA"/>
</dbReference>
<comment type="caution">
    <text evidence="1">The sequence shown here is derived from an EMBL/GenBank/DDBJ whole genome shotgun (WGS) entry which is preliminary data.</text>
</comment>
<reference evidence="2" key="1">
    <citation type="journal article" date="2019" name="Int. J. Syst. Evol. Microbiol.">
        <title>The Global Catalogue of Microorganisms (GCM) 10K type strain sequencing project: providing services to taxonomists for standard genome sequencing and annotation.</title>
        <authorList>
            <consortium name="The Broad Institute Genomics Platform"/>
            <consortium name="The Broad Institute Genome Sequencing Center for Infectious Disease"/>
            <person name="Wu L."/>
            <person name="Ma J."/>
        </authorList>
    </citation>
    <scope>NUCLEOTIDE SEQUENCE [LARGE SCALE GENOMIC DNA]</scope>
    <source>
        <strain evidence="2">CGMCC 1.15475</strain>
    </source>
</reference>
<sequence length="142" mass="15849">MKARLDWDGGMAFNGATESGHRIVLDANEESGGANSGPRPTELLLHAAAVCTGMDIVMILSKMRLDVEEFFIDIEGRRATEHPRRFTDIFITYHLKGDLPEDKVVRAIKLSRDTYCSVTHSLNSTLTYHYVLNDAPVETVEP</sequence>
<name>A0ABW4QHH0_9BACL</name>
<protein>
    <submittedName>
        <fullName evidence="1">OsmC family protein</fullName>
        <ecNumber evidence="1">1.11.1.-</ecNumber>
    </submittedName>
</protein>
<evidence type="ECO:0000313" key="1">
    <source>
        <dbReference type="EMBL" id="MFD1863021.1"/>
    </source>
</evidence>
<keyword evidence="2" id="KW-1185">Reference proteome</keyword>
<dbReference type="PANTHER" id="PTHR34352:SF1">
    <property type="entry name" value="PROTEIN YHFA"/>
    <property type="match status" value="1"/>
</dbReference>
<proteinExistence type="predicted"/>
<dbReference type="GO" id="GO:0004601">
    <property type="term" value="F:peroxidase activity"/>
    <property type="evidence" value="ECO:0007669"/>
    <property type="project" value="UniProtKB-KW"/>
</dbReference>
<dbReference type="InterPro" id="IPR015946">
    <property type="entry name" value="KH_dom-like_a/b"/>
</dbReference>
<dbReference type="InterPro" id="IPR036102">
    <property type="entry name" value="OsmC/Ohrsf"/>
</dbReference>
<dbReference type="InterPro" id="IPR003718">
    <property type="entry name" value="OsmC/Ohr_fam"/>
</dbReference>
<dbReference type="Proteomes" id="UP001597273">
    <property type="component" value="Unassembled WGS sequence"/>
</dbReference>
<accession>A0ABW4QHH0</accession>
<dbReference type="EC" id="1.11.1.-" evidence="1"/>
<gene>
    <name evidence="1" type="ORF">ACFSDB_08760</name>
</gene>
<dbReference type="Gene3D" id="2.20.25.10">
    <property type="match status" value="1"/>
</dbReference>
<dbReference type="SUPFAM" id="SSF82784">
    <property type="entry name" value="OsmC-like"/>
    <property type="match status" value="1"/>
</dbReference>
<dbReference type="RefSeq" id="WP_204891924.1">
    <property type="nucleotide sequence ID" value="NZ_JBHUFW010000005.1"/>
</dbReference>
<keyword evidence="1" id="KW-0575">Peroxidase</keyword>
<organism evidence="1 2">
    <name type="scientific">Planococcus chinensis</name>
    <dbReference type="NCBI Taxonomy" id="272917"/>
    <lineage>
        <taxon>Bacteria</taxon>
        <taxon>Bacillati</taxon>
        <taxon>Bacillota</taxon>
        <taxon>Bacilli</taxon>
        <taxon>Bacillales</taxon>
        <taxon>Caryophanaceae</taxon>
        <taxon>Planococcus</taxon>
    </lineage>
</organism>
<dbReference type="PANTHER" id="PTHR34352">
    <property type="entry name" value="PROTEIN YHFA"/>
    <property type="match status" value="1"/>
</dbReference>
<keyword evidence="1" id="KW-0560">Oxidoreductase</keyword>